<evidence type="ECO:0000256" key="1">
    <source>
        <dbReference type="SAM" id="Phobius"/>
    </source>
</evidence>
<gene>
    <name evidence="2" type="ORF">GGQ71_000330</name>
</gene>
<name>A0A7W6MSI8_9HYPH</name>
<feature type="transmembrane region" description="Helical" evidence="1">
    <location>
        <begin position="60"/>
        <end position="83"/>
    </location>
</feature>
<comment type="caution">
    <text evidence="2">The sequence shown here is derived from an EMBL/GenBank/DDBJ whole genome shotgun (WGS) entry which is preliminary data.</text>
</comment>
<dbReference type="AlphaFoldDB" id="A0A7W6MSI8"/>
<organism evidence="2 3">
    <name type="scientific">Allorhizobium taibaishanense</name>
    <dbReference type="NCBI Taxonomy" id="887144"/>
    <lineage>
        <taxon>Bacteria</taxon>
        <taxon>Pseudomonadati</taxon>
        <taxon>Pseudomonadota</taxon>
        <taxon>Alphaproteobacteria</taxon>
        <taxon>Hyphomicrobiales</taxon>
        <taxon>Rhizobiaceae</taxon>
        <taxon>Rhizobium/Agrobacterium group</taxon>
        <taxon>Allorhizobium</taxon>
    </lineage>
</organism>
<evidence type="ECO:0000313" key="3">
    <source>
        <dbReference type="Proteomes" id="UP000544107"/>
    </source>
</evidence>
<feature type="transmembrane region" description="Helical" evidence="1">
    <location>
        <begin position="103"/>
        <end position="124"/>
    </location>
</feature>
<accession>A0A7W6MSI8</accession>
<evidence type="ECO:0000313" key="2">
    <source>
        <dbReference type="EMBL" id="MBB4006094.1"/>
    </source>
</evidence>
<keyword evidence="1" id="KW-0812">Transmembrane</keyword>
<dbReference type="Proteomes" id="UP000544107">
    <property type="component" value="Unassembled WGS sequence"/>
</dbReference>
<reference evidence="2 3" key="1">
    <citation type="submission" date="2020-08" db="EMBL/GenBank/DDBJ databases">
        <title>Genomic Encyclopedia of Type Strains, Phase IV (KMG-IV): sequencing the most valuable type-strain genomes for metagenomic binning, comparative biology and taxonomic classification.</title>
        <authorList>
            <person name="Goeker M."/>
        </authorList>
    </citation>
    <scope>NUCLEOTIDE SEQUENCE [LARGE SCALE GENOMIC DNA]</scope>
    <source>
        <strain evidence="2 3">DSM 100021</strain>
    </source>
</reference>
<dbReference type="EMBL" id="JACIED010000001">
    <property type="protein sequence ID" value="MBB4006094.1"/>
    <property type="molecule type" value="Genomic_DNA"/>
</dbReference>
<keyword evidence="1" id="KW-1133">Transmembrane helix</keyword>
<keyword evidence="1" id="KW-0472">Membrane</keyword>
<dbReference type="RefSeq" id="WP_139310681.1">
    <property type="nucleotide sequence ID" value="NZ_JACIED010000001.1"/>
</dbReference>
<protein>
    <submittedName>
        <fullName evidence="2">Putative membrane protein</fullName>
    </submittedName>
</protein>
<sequence>MRTQLSTWAYRILSVLLVLAVVNKMRLTFHAVDSNVLQYADLIGPAWAAKIDAIWMDLSLVLAVIALLLRSGACLWLLLLYMASKAEPYLVTFLKSGEFGAGVIFVGLVSAGLLVVLPLILWLVRRGEIRSP</sequence>
<proteinExistence type="predicted"/>